<dbReference type="Pfam" id="PF03171">
    <property type="entry name" value="2OG-FeII_Oxy"/>
    <property type="match status" value="1"/>
</dbReference>
<keyword evidence="2 5" id="KW-0479">Metal-binding</keyword>
<evidence type="ECO:0000256" key="5">
    <source>
        <dbReference type="RuleBase" id="RU003682"/>
    </source>
</evidence>
<dbReference type="InterPro" id="IPR027443">
    <property type="entry name" value="IPNS-like_sf"/>
</dbReference>
<feature type="domain" description="Fe2OG dioxygenase" evidence="6">
    <location>
        <begin position="206"/>
        <end position="305"/>
    </location>
</feature>
<reference evidence="7" key="1">
    <citation type="submission" date="2023-10" db="EMBL/GenBank/DDBJ databases">
        <title>Chromosome-level genome of the transformable northern wattle, Acacia crassicarpa.</title>
        <authorList>
            <person name="Massaro I."/>
            <person name="Sinha N.R."/>
            <person name="Poethig S."/>
            <person name="Leichty A.R."/>
        </authorList>
    </citation>
    <scope>NUCLEOTIDE SEQUENCE</scope>
    <source>
        <strain evidence="7">Acra3RX</strain>
        <tissue evidence="7">Leaf</tissue>
    </source>
</reference>
<dbReference type="InterPro" id="IPR050295">
    <property type="entry name" value="Plant_2OG-oxidoreductases"/>
</dbReference>
<dbReference type="SUPFAM" id="SSF51197">
    <property type="entry name" value="Clavaminate synthase-like"/>
    <property type="match status" value="1"/>
</dbReference>
<dbReference type="InterPro" id="IPR026992">
    <property type="entry name" value="DIOX_N"/>
</dbReference>
<gene>
    <name evidence="7" type="ORF">QN277_010476</name>
</gene>
<evidence type="ECO:0000256" key="3">
    <source>
        <dbReference type="ARBA" id="ARBA00022896"/>
    </source>
</evidence>
<dbReference type="Gene3D" id="2.60.120.330">
    <property type="entry name" value="B-lactam Antibiotic, Isopenicillin N Synthase, Chain"/>
    <property type="match status" value="1"/>
</dbReference>
<dbReference type="Pfam" id="PF14226">
    <property type="entry name" value="DIOX_N"/>
    <property type="match status" value="1"/>
</dbReference>
<evidence type="ECO:0000256" key="2">
    <source>
        <dbReference type="ARBA" id="ARBA00022723"/>
    </source>
</evidence>
<keyword evidence="4 5" id="KW-0408">Iron</keyword>
<dbReference type="PANTHER" id="PTHR47991">
    <property type="entry name" value="OXOGLUTARATE/IRON-DEPENDENT DIOXYGENASE"/>
    <property type="match status" value="1"/>
</dbReference>
<protein>
    <recommendedName>
        <fullName evidence="6">Fe2OG dioxygenase domain-containing protein</fullName>
    </recommendedName>
</protein>
<keyword evidence="5" id="KW-0560">Oxidoreductase</keyword>
<dbReference type="InterPro" id="IPR044861">
    <property type="entry name" value="IPNS-like_FE2OG_OXY"/>
</dbReference>
<evidence type="ECO:0000259" key="6">
    <source>
        <dbReference type="PROSITE" id="PS51471"/>
    </source>
</evidence>
<evidence type="ECO:0000313" key="7">
    <source>
        <dbReference type="EMBL" id="KAK4253853.1"/>
    </source>
</evidence>
<dbReference type="InterPro" id="IPR005123">
    <property type="entry name" value="Oxoglu/Fe-dep_dioxygenase_dom"/>
</dbReference>
<comment type="similarity">
    <text evidence="1 5">Belongs to the iron/ascorbate-dependent oxidoreductase family.</text>
</comment>
<dbReference type="Proteomes" id="UP001293593">
    <property type="component" value="Unassembled WGS sequence"/>
</dbReference>
<dbReference type="GO" id="GO:0031418">
    <property type="term" value="F:L-ascorbic acid binding"/>
    <property type="evidence" value="ECO:0007669"/>
    <property type="project" value="UniProtKB-KW"/>
</dbReference>
<dbReference type="GO" id="GO:0046872">
    <property type="term" value="F:metal ion binding"/>
    <property type="evidence" value="ECO:0007669"/>
    <property type="project" value="UniProtKB-KW"/>
</dbReference>
<sequence>MASGGDVDVSSVKSWLESNAAPLIPSYYHTRTDSNGRDDGAHELAALVPVIDFSLLTSDDPQTHAAAVRQLGQACQDWGFFIVTNHGVSENLLEDTLEKCSDFHNLPLEEKKKFCGSYDPLPTIKYATSALPRSVGEDDHYWIDHLKFFNYPNQCNTPHKPPGFYETATEFCKEMRGVARTLLEGISESLGLKPGDIIEHSAFDVGYQKIQINLYPPCPQPDLVLGLPAHCDNGIVNILIQNGVCGLQVKHAGKWVDITPLPNSLIVNTGDDLEVLSNGKYKSIWHRAVVNEKESRLSVVAAHGPQRDKEIGPAPGLLEKEKPLFKGYTYDDLVRFQLKGVSPDMPRPLDAFRINN</sequence>
<keyword evidence="3" id="KW-0847">Vitamin C</keyword>
<keyword evidence="8" id="KW-1185">Reference proteome</keyword>
<accession>A0AAE1M8Z0</accession>
<evidence type="ECO:0000256" key="4">
    <source>
        <dbReference type="ARBA" id="ARBA00023004"/>
    </source>
</evidence>
<evidence type="ECO:0000256" key="1">
    <source>
        <dbReference type="ARBA" id="ARBA00008056"/>
    </source>
</evidence>
<evidence type="ECO:0000313" key="8">
    <source>
        <dbReference type="Proteomes" id="UP001293593"/>
    </source>
</evidence>
<proteinExistence type="inferred from homology"/>
<name>A0AAE1M8Z0_9FABA</name>
<dbReference type="PROSITE" id="PS51471">
    <property type="entry name" value="FE2OG_OXY"/>
    <property type="match status" value="1"/>
</dbReference>
<dbReference type="GO" id="GO:0016491">
    <property type="term" value="F:oxidoreductase activity"/>
    <property type="evidence" value="ECO:0007669"/>
    <property type="project" value="UniProtKB-KW"/>
</dbReference>
<dbReference type="AlphaFoldDB" id="A0AAE1M8Z0"/>
<dbReference type="EMBL" id="JAWXYG010000015">
    <property type="protein sequence ID" value="KAK4253853.1"/>
    <property type="molecule type" value="Genomic_DNA"/>
</dbReference>
<comment type="caution">
    <text evidence="7">The sequence shown here is derived from an EMBL/GenBank/DDBJ whole genome shotgun (WGS) entry which is preliminary data.</text>
</comment>
<organism evidence="7 8">
    <name type="scientific">Acacia crassicarpa</name>
    <name type="common">northern wattle</name>
    <dbReference type="NCBI Taxonomy" id="499986"/>
    <lineage>
        <taxon>Eukaryota</taxon>
        <taxon>Viridiplantae</taxon>
        <taxon>Streptophyta</taxon>
        <taxon>Embryophyta</taxon>
        <taxon>Tracheophyta</taxon>
        <taxon>Spermatophyta</taxon>
        <taxon>Magnoliopsida</taxon>
        <taxon>eudicotyledons</taxon>
        <taxon>Gunneridae</taxon>
        <taxon>Pentapetalae</taxon>
        <taxon>rosids</taxon>
        <taxon>fabids</taxon>
        <taxon>Fabales</taxon>
        <taxon>Fabaceae</taxon>
        <taxon>Caesalpinioideae</taxon>
        <taxon>mimosoid clade</taxon>
        <taxon>Acacieae</taxon>
        <taxon>Acacia</taxon>
    </lineage>
</organism>